<dbReference type="EMBL" id="JBHRVQ010000001">
    <property type="protein sequence ID" value="MFC3389466.1"/>
    <property type="molecule type" value="Genomic_DNA"/>
</dbReference>
<keyword evidence="1" id="KW-0547">Nucleotide-binding</keyword>
<evidence type="ECO:0000256" key="2">
    <source>
        <dbReference type="ARBA" id="ARBA00024200"/>
    </source>
</evidence>
<gene>
    <name evidence="4" type="ORF">ACFOEO_12825</name>
</gene>
<evidence type="ECO:0000313" key="4">
    <source>
        <dbReference type="EMBL" id="MFC3389466.1"/>
    </source>
</evidence>
<dbReference type="CDD" id="cd00754">
    <property type="entry name" value="Ubl_MoaD"/>
    <property type="match status" value="1"/>
</dbReference>
<organism evidence="4 5">
    <name type="scientific">Salinicoccus sesuvii</name>
    <dbReference type="NCBI Taxonomy" id="868281"/>
    <lineage>
        <taxon>Bacteria</taxon>
        <taxon>Bacillati</taxon>
        <taxon>Bacillota</taxon>
        <taxon>Bacilli</taxon>
        <taxon>Bacillales</taxon>
        <taxon>Staphylococcaceae</taxon>
        <taxon>Salinicoccus</taxon>
    </lineage>
</organism>
<dbReference type="RefSeq" id="WP_380656678.1">
    <property type="nucleotide sequence ID" value="NZ_JBHRVQ010000001.1"/>
</dbReference>
<comment type="similarity">
    <text evidence="2">Belongs to the MoaD family.</text>
</comment>
<dbReference type="SUPFAM" id="SSF54285">
    <property type="entry name" value="MoaD/ThiS"/>
    <property type="match status" value="1"/>
</dbReference>
<dbReference type="PANTHER" id="PTHR33359:SF1">
    <property type="entry name" value="MOLYBDOPTERIN SYNTHASE SULFUR CARRIER SUBUNIT"/>
    <property type="match status" value="1"/>
</dbReference>
<proteinExistence type="inferred from homology"/>
<dbReference type="InterPro" id="IPR016155">
    <property type="entry name" value="Mopterin_synth/thiamin_S_b"/>
</dbReference>
<protein>
    <recommendedName>
        <fullName evidence="3">Molybdopterin synthase sulfur carrier subunit</fullName>
    </recommendedName>
</protein>
<reference evidence="5" key="1">
    <citation type="journal article" date="2019" name="Int. J. Syst. Evol. Microbiol.">
        <title>The Global Catalogue of Microorganisms (GCM) 10K type strain sequencing project: providing services to taxonomists for standard genome sequencing and annotation.</title>
        <authorList>
            <consortium name="The Broad Institute Genomics Platform"/>
            <consortium name="The Broad Institute Genome Sequencing Center for Infectious Disease"/>
            <person name="Wu L."/>
            <person name="Ma J."/>
        </authorList>
    </citation>
    <scope>NUCLEOTIDE SEQUENCE [LARGE SCALE GENOMIC DNA]</scope>
    <source>
        <strain evidence="5">CCM 7756</strain>
    </source>
</reference>
<dbReference type="PANTHER" id="PTHR33359">
    <property type="entry name" value="MOLYBDOPTERIN SYNTHASE SULFUR CARRIER SUBUNIT"/>
    <property type="match status" value="1"/>
</dbReference>
<dbReference type="InterPro" id="IPR012675">
    <property type="entry name" value="Beta-grasp_dom_sf"/>
</dbReference>
<keyword evidence="5" id="KW-1185">Reference proteome</keyword>
<evidence type="ECO:0000313" key="5">
    <source>
        <dbReference type="Proteomes" id="UP001595637"/>
    </source>
</evidence>
<dbReference type="Gene3D" id="3.10.20.30">
    <property type="match status" value="1"/>
</dbReference>
<dbReference type="InterPro" id="IPR044672">
    <property type="entry name" value="MOCS2A"/>
</dbReference>
<dbReference type="InterPro" id="IPR003749">
    <property type="entry name" value="ThiS/MoaD-like"/>
</dbReference>
<sequence>MEVMLFAGLKEMAGQGRILIDTPASLTAGDLKKRIYAQYPSLDGEVFQVACNEAFVKDEHNINEHDEVALIPPVSGG</sequence>
<evidence type="ECO:0000256" key="3">
    <source>
        <dbReference type="ARBA" id="ARBA00024247"/>
    </source>
</evidence>
<dbReference type="Pfam" id="PF02597">
    <property type="entry name" value="ThiS"/>
    <property type="match status" value="1"/>
</dbReference>
<evidence type="ECO:0000256" key="1">
    <source>
        <dbReference type="ARBA" id="ARBA00022741"/>
    </source>
</evidence>
<name>A0ABV7N8N2_9STAP</name>
<comment type="caution">
    <text evidence="4">The sequence shown here is derived from an EMBL/GenBank/DDBJ whole genome shotgun (WGS) entry which is preliminary data.</text>
</comment>
<dbReference type="Proteomes" id="UP001595637">
    <property type="component" value="Unassembled WGS sequence"/>
</dbReference>
<accession>A0ABV7N8N2</accession>